<protein>
    <submittedName>
        <fullName evidence="8">Uncharacterized protein</fullName>
    </submittedName>
</protein>
<sequence length="152" mass="17139">MSSSQSKKDALEKLDKDYDQTIPGNSAKTSDYYTVKNIPDRFNKPELLPNIGNPVFTCPITVQATNEKSIENKADQEDSFKGYAKKQAHPMYMTSAMEYGNREPSVHVMPQTFHAKSQKFTEHLGQCGMYKNYSLNTSLDKNPVSSQLDGLF</sequence>
<dbReference type="EnsemblMetazoa" id="CLYHEMT011754.1">
    <property type="protein sequence ID" value="CLYHEMP011754.1"/>
    <property type="gene ID" value="CLYHEMG011754"/>
</dbReference>
<comment type="subcellular location">
    <subcellularLocation>
        <location evidence="1">Cell projection</location>
        <location evidence="1">Cilium</location>
    </subcellularLocation>
    <subcellularLocation>
        <location evidence="2">Cytoplasm</location>
        <location evidence="2">Cytoskeleton</location>
    </subcellularLocation>
</comment>
<reference evidence="8" key="1">
    <citation type="submission" date="2021-01" db="UniProtKB">
        <authorList>
            <consortium name="EnsemblMetazoa"/>
        </authorList>
    </citation>
    <scope>IDENTIFICATION</scope>
</reference>
<evidence type="ECO:0000256" key="2">
    <source>
        <dbReference type="ARBA" id="ARBA00004245"/>
    </source>
</evidence>
<accession>A0A7M5ULR7</accession>
<dbReference type="PANTHER" id="PTHR20899">
    <property type="entry name" value="PIERCE HOMOLOG"/>
    <property type="match status" value="1"/>
</dbReference>
<evidence type="ECO:0000256" key="6">
    <source>
        <dbReference type="ARBA" id="ARBA00038014"/>
    </source>
</evidence>
<dbReference type="RefSeq" id="XP_066929172.1">
    <property type="nucleotide sequence ID" value="XM_067073071.1"/>
</dbReference>
<evidence type="ECO:0000256" key="1">
    <source>
        <dbReference type="ARBA" id="ARBA00004138"/>
    </source>
</evidence>
<evidence type="ECO:0000256" key="7">
    <source>
        <dbReference type="SAM" id="MobiDB-lite"/>
    </source>
</evidence>
<dbReference type="OrthoDB" id="546383at2759"/>
<proteinExistence type="inferred from homology"/>
<evidence type="ECO:0000256" key="4">
    <source>
        <dbReference type="ARBA" id="ARBA00023212"/>
    </source>
</evidence>
<keyword evidence="9" id="KW-1185">Reference proteome</keyword>
<dbReference type="GeneID" id="136816754"/>
<evidence type="ECO:0000256" key="5">
    <source>
        <dbReference type="ARBA" id="ARBA00023273"/>
    </source>
</evidence>
<dbReference type="InterPro" id="IPR026507">
    <property type="entry name" value="PIRC1/2"/>
</dbReference>
<evidence type="ECO:0000313" key="8">
    <source>
        <dbReference type="EnsemblMetazoa" id="CLYHEMP011754.1"/>
    </source>
</evidence>
<keyword evidence="5" id="KW-0966">Cell projection</keyword>
<evidence type="ECO:0000313" key="9">
    <source>
        <dbReference type="Proteomes" id="UP000594262"/>
    </source>
</evidence>
<feature type="compositionally biased region" description="Basic and acidic residues" evidence="7">
    <location>
        <begin position="1"/>
        <end position="19"/>
    </location>
</feature>
<evidence type="ECO:0000256" key="3">
    <source>
        <dbReference type="ARBA" id="ARBA00022490"/>
    </source>
</evidence>
<dbReference type="Proteomes" id="UP000594262">
    <property type="component" value="Unplaced"/>
</dbReference>
<organism evidence="8 9">
    <name type="scientific">Clytia hemisphaerica</name>
    <dbReference type="NCBI Taxonomy" id="252671"/>
    <lineage>
        <taxon>Eukaryota</taxon>
        <taxon>Metazoa</taxon>
        <taxon>Cnidaria</taxon>
        <taxon>Hydrozoa</taxon>
        <taxon>Hydroidolina</taxon>
        <taxon>Leptothecata</taxon>
        <taxon>Obeliida</taxon>
        <taxon>Clytiidae</taxon>
        <taxon>Clytia</taxon>
    </lineage>
</organism>
<dbReference type="PANTHER" id="PTHR20899:SF1">
    <property type="entry name" value="PIERCER OF MICROTUBULE WALL 1 PROTEIN"/>
    <property type="match status" value="1"/>
</dbReference>
<feature type="region of interest" description="Disordered" evidence="7">
    <location>
        <begin position="1"/>
        <end position="30"/>
    </location>
</feature>
<dbReference type="AlphaFoldDB" id="A0A7M5ULR7"/>
<name>A0A7M5ULR7_9CNID</name>
<keyword evidence="3" id="KW-0963">Cytoplasm</keyword>
<dbReference type="GO" id="GO:0005879">
    <property type="term" value="C:axonemal microtubule"/>
    <property type="evidence" value="ECO:0007669"/>
    <property type="project" value="InterPro"/>
</dbReference>
<keyword evidence="4" id="KW-0206">Cytoskeleton</keyword>
<comment type="similarity">
    <text evidence="6">Belongs to the PIERCE1 family.</text>
</comment>
<dbReference type="GO" id="GO:0035082">
    <property type="term" value="P:axoneme assembly"/>
    <property type="evidence" value="ECO:0007669"/>
    <property type="project" value="InterPro"/>
</dbReference>
<dbReference type="Pfam" id="PF14892">
    <property type="entry name" value="PIRC1_2"/>
    <property type="match status" value="1"/>
</dbReference>